<dbReference type="Proteomes" id="UP001153332">
    <property type="component" value="Unassembled WGS sequence"/>
</dbReference>
<comment type="caution">
    <text evidence="1">The sequence shown here is derived from an EMBL/GenBank/DDBJ whole genome shotgun (WGS) entry which is preliminary data.</text>
</comment>
<name>A0ACC2JZR7_9PEZI</name>
<sequence>MNIYPTGIVWDPREPPPPNYANYAHRNTRNNATADSQAGIPKVLPTRMVTELGQNILPPASVSIVVQITGDIAKVAVRQLFWNDADTPIKKGSYTFPIPAGCTITSFSCRLGNNKVLKAKAVPKREAREAFQEAVTAQRYAALLEQDTPEIFTASLGSIPADTRVKAEITYMAFLKLRFSANISTATLTIPTYLADRYGQRPHSLQGADLRTQPEEVLLRIEVVDFGSIRSIRSDSHEILVDRCAGSSGPLLHSEDINQDAQKSNPESVVVILKEKSHWFNTDFILSIETAILDGTKCPNALLEVHPSLENHAAMVINIPPGLIESQAAVAERGEVVFLVDRSGSMDDKMDSLKTALYSCLREIPFGRPFNIWSFGSTYHSLWPTSQECDELALRLALKHVTEHFCANLGGTELLAALKAVIRSRDIFVPCDIIVITDGEVWHLDETLDIVSQTSRLSGGNIRFFSLGVGAHVSHALINGIATRGGGYSEVIPHTNQEGWDKRVATMLKAALTIHAELKLSIGGIKAVTSPPDLGSLKLLQATRVFLLQEQDAILEDQSISDLTISIGNNIIKKIKITRLATPGTAIHKLCARAILNDLKKEPDTLVLSVTKAYIIGLRTRVIRFIFIIIL</sequence>
<accession>A0ACC2JZR7</accession>
<protein>
    <submittedName>
        <fullName evidence="1">Uncharacterized protein</fullName>
    </submittedName>
</protein>
<proteinExistence type="predicted"/>
<gene>
    <name evidence="1" type="ORF">O1611_g720</name>
</gene>
<dbReference type="EMBL" id="JAPUUL010000069">
    <property type="protein sequence ID" value="KAJ8132910.1"/>
    <property type="molecule type" value="Genomic_DNA"/>
</dbReference>
<keyword evidence="2" id="KW-1185">Reference proteome</keyword>
<evidence type="ECO:0000313" key="2">
    <source>
        <dbReference type="Proteomes" id="UP001153332"/>
    </source>
</evidence>
<reference evidence="1" key="1">
    <citation type="submission" date="2022-12" db="EMBL/GenBank/DDBJ databases">
        <title>Genome Sequence of Lasiodiplodia mahajangana.</title>
        <authorList>
            <person name="Buettner E."/>
        </authorList>
    </citation>
    <scope>NUCLEOTIDE SEQUENCE</scope>
    <source>
        <strain evidence="1">VT137</strain>
    </source>
</reference>
<organism evidence="1 2">
    <name type="scientific">Lasiodiplodia mahajangana</name>
    <dbReference type="NCBI Taxonomy" id="1108764"/>
    <lineage>
        <taxon>Eukaryota</taxon>
        <taxon>Fungi</taxon>
        <taxon>Dikarya</taxon>
        <taxon>Ascomycota</taxon>
        <taxon>Pezizomycotina</taxon>
        <taxon>Dothideomycetes</taxon>
        <taxon>Dothideomycetes incertae sedis</taxon>
        <taxon>Botryosphaeriales</taxon>
        <taxon>Botryosphaeriaceae</taxon>
        <taxon>Lasiodiplodia</taxon>
    </lineage>
</organism>
<evidence type="ECO:0000313" key="1">
    <source>
        <dbReference type="EMBL" id="KAJ8132910.1"/>
    </source>
</evidence>